<dbReference type="OrthoDB" id="9804482at2"/>
<dbReference type="PANTHER" id="PTHR30471">
    <property type="entry name" value="DNA REPAIR PROTEIN RADC"/>
    <property type="match status" value="1"/>
</dbReference>
<dbReference type="NCBIfam" id="TIGR00608">
    <property type="entry name" value="radc"/>
    <property type="match status" value="1"/>
</dbReference>
<keyword evidence="3" id="KW-0378">Hydrolase</keyword>
<dbReference type="GO" id="GO:0006508">
    <property type="term" value="P:proteolysis"/>
    <property type="evidence" value="ECO:0007669"/>
    <property type="project" value="UniProtKB-KW"/>
</dbReference>
<dbReference type="AlphaFoldDB" id="A0A1Y6EAK7"/>
<dbReference type="Pfam" id="PF20582">
    <property type="entry name" value="UPF0758_N"/>
    <property type="match status" value="1"/>
</dbReference>
<dbReference type="InterPro" id="IPR010994">
    <property type="entry name" value="RuvA_2-like"/>
</dbReference>
<dbReference type="InterPro" id="IPR046778">
    <property type="entry name" value="UPF0758_N"/>
</dbReference>
<keyword evidence="2" id="KW-0479">Metal-binding</keyword>
<evidence type="ECO:0000256" key="7">
    <source>
        <dbReference type="SAM" id="MobiDB-lite"/>
    </source>
</evidence>
<evidence type="ECO:0000256" key="1">
    <source>
        <dbReference type="ARBA" id="ARBA00022670"/>
    </source>
</evidence>
<dbReference type="SUPFAM" id="SSF102712">
    <property type="entry name" value="JAB1/MPN domain"/>
    <property type="match status" value="1"/>
</dbReference>
<dbReference type="NCBIfam" id="NF000642">
    <property type="entry name" value="PRK00024.1"/>
    <property type="match status" value="1"/>
</dbReference>
<evidence type="ECO:0000313" key="10">
    <source>
        <dbReference type="Proteomes" id="UP000194450"/>
    </source>
</evidence>
<keyword evidence="4" id="KW-0862">Zinc</keyword>
<evidence type="ECO:0000256" key="2">
    <source>
        <dbReference type="ARBA" id="ARBA00022723"/>
    </source>
</evidence>
<dbReference type="PROSITE" id="PS01302">
    <property type="entry name" value="UPF0758"/>
    <property type="match status" value="1"/>
</dbReference>
<dbReference type="InterPro" id="IPR037518">
    <property type="entry name" value="MPN"/>
</dbReference>
<gene>
    <name evidence="9" type="ORF">SAMN06297229_0290</name>
</gene>
<keyword evidence="5" id="KW-0482">Metalloprotease</keyword>
<dbReference type="Gene3D" id="3.40.140.10">
    <property type="entry name" value="Cytidine Deaminase, domain 2"/>
    <property type="match status" value="1"/>
</dbReference>
<dbReference type="SUPFAM" id="SSF47781">
    <property type="entry name" value="RuvA domain 2-like"/>
    <property type="match status" value="1"/>
</dbReference>
<name>A0A1Y6EAK7_9GAMM</name>
<dbReference type="Pfam" id="PF04002">
    <property type="entry name" value="RadC"/>
    <property type="match status" value="1"/>
</dbReference>
<proteinExistence type="inferred from homology"/>
<evidence type="ECO:0000313" key="9">
    <source>
        <dbReference type="EMBL" id="SMQ59605.1"/>
    </source>
</evidence>
<evidence type="ECO:0000256" key="5">
    <source>
        <dbReference type="ARBA" id="ARBA00023049"/>
    </source>
</evidence>
<evidence type="ECO:0000256" key="3">
    <source>
        <dbReference type="ARBA" id="ARBA00022801"/>
    </source>
</evidence>
<sequence length="235" mass="25952">MSAVKQSERPKSSFKQWPHNERPREKLQQLGSGALSDAELLAILFGTGARGQDVVSFARDLLGAFEGIGGVFAASRSKLLQQKGVGPARANQLLVVMELARRYLAWQLSRSDGFTDPTMVRDYLTTKLRDQPREVFVVLLLDSQHRLLKYCELFQGTINAAPVYPREIVKLVLEHNAAAVILAHNHPSGVAEPSQADQRVTERLKNALTMIDVSLLDHFVIGAGKPVSFAERGLL</sequence>
<dbReference type="PANTHER" id="PTHR30471:SF3">
    <property type="entry name" value="UPF0758 PROTEIN YEES-RELATED"/>
    <property type="match status" value="1"/>
</dbReference>
<comment type="similarity">
    <text evidence="6">Belongs to the UPF0758 family.</text>
</comment>
<reference evidence="10" key="1">
    <citation type="submission" date="2017-04" db="EMBL/GenBank/DDBJ databases">
        <authorList>
            <person name="Varghese N."/>
            <person name="Submissions S."/>
        </authorList>
    </citation>
    <scope>NUCLEOTIDE SEQUENCE [LARGE SCALE GENOMIC DNA]</scope>
</reference>
<dbReference type="GO" id="GO:0008237">
    <property type="term" value="F:metallopeptidase activity"/>
    <property type="evidence" value="ECO:0007669"/>
    <property type="project" value="UniProtKB-KW"/>
</dbReference>
<dbReference type="EMBL" id="FXWH01000001">
    <property type="protein sequence ID" value="SMQ59605.1"/>
    <property type="molecule type" value="Genomic_DNA"/>
</dbReference>
<dbReference type="InterPro" id="IPR025657">
    <property type="entry name" value="RadC_JAB"/>
</dbReference>
<dbReference type="PROSITE" id="PS50249">
    <property type="entry name" value="MPN"/>
    <property type="match status" value="1"/>
</dbReference>
<dbReference type="InterPro" id="IPR020891">
    <property type="entry name" value="UPF0758_CS"/>
</dbReference>
<feature type="domain" description="MPN" evidence="8">
    <location>
        <begin position="113"/>
        <end position="235"/>
    </location>
</feature>
<accession>A0A1Y6EAK7</accession>
<evidence type="ECO:0000256" key="6">
    <source>
        <dbReference type="RuleBase" id="RU003797"/>
    </source>
</evidence>
<protein>
    <submittedName>
        <fullName evidence="9">DNA replication and repair protein RadC</fullName>
    </submittedName>
</protein>
<evidence type="ECO:0000256" key="4">
    <source>
        <dbReference type="ARBA" id="ARBA00022833"/>
    </source>
</evidence>
<dbReference type="RefSeq" id="WP_086433482.1">
    <property type="nucleotide sequence ID" value="NZ_FXWH01000001.1"/>
</dbReference>
<evidence type="ECO:0000259" key="8">
    <source>
        <dbReference type="PROSITE" id="PS50249"/>
    </source>
</evidence>
<dbReference type="InterPro" id="IPR001405">
    <property type="entry name" value="UPF0758"/>
</dbReference>
<keyword evidence="10" id="KW-1185">Reference proteome</keyword>
<keyword evidence="1" id="KW-0645">Protease</keyword>
<feature type="region of interest" description="Disordered" evidence="7">
    <location>
        <begin position="1"/>
        <end position="25"/>
    </location>
</feature>
<feature type="compositionally biased region" description="Basic and acidic residues" evidence="7">
    <location>
        <begin position="1"/>
        <end position="11"/>
    </location>
</feature>
<dbReference type="Proteomes" id="UP000194450">
    <property type="component" value="Unassembled WGS sequence"/>
</dbReference>
<organism evidence="9 10">
    <name type="scientific">Pseudidiomarina planktonica</name>
    <dbReference type="NCBI Taxonomy" id="1323738"/>
    <lineage>
        <taxon>Bacteria</taxon>
        <taxon>Pseudomonadati</taxon>
        <taxon>Pseudomonadota</taxon>
        <taxon>Gammaproteobacteria</taxon>
        <taxon>Alteromonadales</taxon>
        <taxon>Idiomarinaceae</taxon>
        <taxon>Pseudidiomarina</taxon>
    </lineage>
</organism>
<dbReference type="GO" id="GO:0046872">
    <property type="term" value="F:metal ion binding"/>
    <property type="evidence" value="ECO:0007669"/>
    <property type="project" value="UniProtKB-KW"/>
</dbReference>
<dbReference type="CDD" id="cd08071">
    <property type="entry name" value="MPN_DUF2466"/>
    <property type="match status" value="1"/>
</dbReference>